<proteinExistence type="predicted"/>
<reference evidence="1 2" key="1">
    <citation type="journal article" date="2014" name="Am. J. Bot.">
        <title>Genome assembly and annotation for red clover (Trifolium pratense; Fabaceae).</title>
        <authorList>
            <person name="Istvanek J."/>
            <person name="Jaros M."/>
            <person name="Krenek A."/>
            <person name="Repkova J."/>
        </authorList>
    </citation>
    <scope>NUCLEOTIDE SEQUENCE [LARGE SCALE GENOMIC DNA]</scope>
    <source>
        <strain evidence="2">cv. Tatra</strain>
        <tissue evidence="1">Young leaves</tissue>
    </source>
</reference>
<gene>
    <name evidence="1" type="ORF">L195_g064684</name>
</gene>
<evidence type="ECO:0000313" key="1">
    <source>
        <dbReference type="EMBL" id="PNX69993.1"/>
    </source>
</evidence>
<reference evidence="1 2" key="2">
    <citation type="journal article" date="2017" name="Front. Plant Sci.">
        <title>Gene Classification and Mining of Molecular Markers Useful in Red Clover (Trifolium pratense) Breeding.</title>
        <authorList>
            <person name="Istvanek J."/>
            <person name="Dluhosova J."/>
            <person name="Dluhos P."/>
            <person name="Patkova L."/>
            <person name="Nedelnik J."/>
            <person name="Repkova J."/>
        </authorList>
    </citation>
    <scope>NUCLEOTIDE SEQUENCE [LARGE SCALE GENOMIC DNA]</scope>
    <source>
        <strain evidence="2">cv. Tatra</strain>
        <tissue evidence="1">Young leaves</tissue>
    </source>
</reference>
<feature type="non-terminal residue" evidence="1">
    <location>
        <position position="44"/>
    </location>
</feature>
<dbReference type="EMBL" id="ASHM01262265">
    <property type="protein sequence ID" value="PNX69993.1"/>
    <property type="molecule type" value="Genomic_DNA"/>
</dbReference>
<organism evidence="1 2">
    <name type="scientific">Trifolium pratense</name>
    <name type="common">Red clover</name>
    <dbReference type="NCBI Taxonomy" id="57577"/>
    <lineage>
        <taxon>Eukaryota</taxon>
        <taxon>Viridiplantae</taxon>
        <taxon>Streptophyta</taxon>
        <taxon>Embryophyta</taxon>
        <taxon>Tracheophyta</taxon>
        <taxon>Spermatophyta</taxon>
        <taxon>Magnoliopsida</taxon>
        <taxon>eudicotyledons</taxon>
        <taxon>Gunneridae</taxon>
        <taxon>Pentapetalae</taxon>
        <taxon>rosids</taxon>
        <taxon>fabids</taxon>
        <taxon>Fabales</taxon>
        <taxon>Fabaceae</taxon>
        <taxon>Papilionoideae</taxon>
        <taxon>50 kb inversion clade</taxon>
        <taxon>NPAAA clade</taxon>
        <taxon>Hologalegina</taxon>
        <taxon>IRL clade</taxon>
        <taxon>Trifolieae</taxon>
        <taxon>Trifolium</taxon>
    </lineage>
</organism>
<sequence>MLRCVEKFSSVLATTNPFRIALKGPLHCSLVITVTVTTVPSTFT</sequence>
<dbReference type="Proteomes" id="UP000236291">
    <property type="component" value="Unassembled WGS sequence"/>
</dbReference>
<name>A0A2K3KUN0_TRIPR</name>
<accession>A0A2K3KUN0</accession>
<dbReference type="AlphaFoldDB" id="A0A2K3KUN0"/>
<comment type="caution">
    <text evidence="1">The sequence shown here is derived from an EMBL/GenBank/DDBJ whole genome shotgun (WGS) entry which is preliminary data.</text>
</comment>
<protein>
    <submittedName>
        <fullName evidence="1">Uncharacterized protein</fullName>
    </submittedName>
</protein>
<evidence type="ECO:0000313" key="2">
    <source>
        <dbReference type="Proteomes" id="UP000236291"/>
    </source>
</evidence>